<evidence type="ECO:0000256" key="4">
    <source>
        <dbReference type="ARBA" id="ARBA00019403"/>
    </source>
</evidence>
<protein>
    <recommendedName>
        <fullName evidence="4">Type-4 uracil-DNA glycosylase</fullName>
        <ecNumber evidence="3">3.2.2.27</ecNumber>
    </recommendedName>
</protein>
<evidence type="ECO:0000256" key="5">
    <source>
        <dbReference type="ARBA" id="ARBA00022485"/>
    </source>
</evidence>
<evidence type="ECO:0000256" key="1">
    <source>
        <dbReference type="ARBA" id="ARBA00001400"/>
    </source>
</evidence>
<dbReference type="SUPFAM" id="SSF52141">
    <property type="entry name" value="Uracil-DNA glycosylase-like"/>
    <property type="match status" value="1"/>
</dbReference>
<keyword evidence="11" id="KW-0234">DNA repair</keyword>
<evidence type="ECO:0000313" key="13">
    <source>
        <dbReference type="EMBL" id="MBC3932914.1"/>
    </source>
</evidence>
<dbReference type="Pfam" id="PF03167">
    <property type="entry name" value="UDG"/>
    <property type="match status" value="1"/>
</dbReference>
<comment type="caution">
    <text evidence="13">The sequence shown here is derived from an EMBL/GenBank/DDBJ whole genome shotgun (WGS) entry which is preliminary data.</text>
</comment>
<organism evidence="13 14">
    <name type="scientific">Undibacterium curvum</name>
    <dbReference type="NCBI Taxonomy" id="2762294"/>
    <lineage>
        <taxon>Bacteria</taxon>
        <taxon>Pseudomonadati</taxon>
        <taxon>Pseudomonadota</taxon>
        <taxon>Betaproteobacteria</taxon>
        <taxon>Burkholderiales</taxon>
        <taxon>Oxalobacteraceae</taxon>
        <taxon>Undibacterium</taxon>
    </lineage>
</organism>
<dbReference type="Proteomes" id="UP000654304">
    <property type="component" value="Unassembled WGS sequence"/>
</dbReference>
<keyword evidence="5" id="KW-0004">4Fe-4S</keyword>
<keyword evidence="7" id="KW-0227">DNA damage</keyword>
<dbReference type="CDD" id="cd10030">
    <property type="entry name" value="UDG-F4_TTUDGA_SPO1dp_like"/>
    <property type="match status" value="1"/>
</dbReference>
<evidence type="ECO:0000259" key="12">
    <source>
        <dbReference type="SMART" id="SM00986"/>
    </source>
</evidence>
<dbReference type="EC" id="3.2.2.27" evidence="3"/>
<proteinExistence type="inferred from homology"/>
<name>A0ABR7A7P9_9BURK</name>
<keyword evidence="6" id="KW-0479">Metal-binding</keyword>
<evidence type="ECO:0000256" key="8">
    <source>
        <dbReference type="ARBA" id="ARBA00022801"/>
    </source>
</evidence>
<gene>
    <name evidence="13" type="ORF">H8K43_14630</name>
</gene>
<accession>A0ABR7A7P9</accession>
<evidence type="ECO:0000313" key="14">
    <source>
        <dbReference type="Proteomes" id="UP000654304"/>
    </source>
</evidence>
<keyword evidence="8" id="KW-0378">Hydrolase</keyword>
<dbReference type="InterPro" id="IPR051536">
    <property type="entry name" value="UDG_Type-4/5"/>
</dbReference>
<dbReference type="EMBL" id="JACOGD010000007">
    <property type="protein sequence ID" value="MBC3932914.1"/>
    <property type="molecule type" value="Genomic_DNA"/>
</dbReference>
<evidence type="ECO:0000256" key="2">
    <source>
        <dbReference type="ARBA" id="ARBA00006521"/>
    </source>
</evidence>
<keyword evidence="10" id="KW-0411">Iron-sulfur</keyword>
<dbReference type="SMART" id="SM00987">
    <property type="entry name" value="UreE_C"/>
    <property type="match status" value="1"/>
</dbReference>
<dbReference type="PANTHER" id="PTHR33693:SF1">
    <property type="entry name" value="TYPE-4 URACIL-DNA GLYCOSYLASE"/>
    <property type="match status" value="1"/>
</dbReference>
<dbReference type="InterPro" id="IPR005273">
    <property type="entry name" value="Ura-DNA_glyco_family4"/>
</dbReference>
<evidence type="ECO:0000256" key="3">
    <source>
        <dbReference type="ARBA" id="ARBA00012030"/>
    </source>
</evidence>
<comment type="similarity">
    <text evidence="2">Belongs to the uracil-DNA glycosylase (UDG) superfamily. Type 4 (UDGa) family.</text>
</comment>
<comment type="catalytic activity">
    <reaction evidence="1">
        <text>Hydrolyzes single-stranded DNA or mismatched double-stranded DNA and polynucleotides, releasing free uracil.</text>
        <dbReference type="EC" id="3.2.2.27"/>
    </reaction>
</comment>
<dbReference type="NCBIfam" id="TIGR00758">
    <property type="entry name" value="UDG_fam4"/>
    <property type="match status" value="1"/>
</dbReference>
<sequence length="274" mass="29134">MLNEMGLGPVWFPVDVNAAVQETHTLADQAQTQEPMLDAGPALIATSAPVNANIEANAEFVAGLPQSATLPEVVAAPAQAASLMQMGWNELQQTVAGCRACGLCEGRQQTVFGVGDQGAPWLFVGEGPGYNENIQGQPFVGAAGQLLDNMLKALGVQRGQRAYIANVVKCRPTDDAGKDRPPSAEEIAACLPYLQRQIALIQPQVIVALGKTAAVALLGLDMNTPVAQLRGKQHVFAGIPLIATYHPAYLLRKPLDKSKAWQDLCMAMQVMQQN</sequence>
<evidence type="ECO:0000256" key="11">
    <source>
        <dbReference type="ARBA" id="ARBA00023204"/>
    </source>
</evidence>
<keyword evidence="14" id="KW-1185">Reference proteome</keyword>
<dbReference type="Gene3D" id="3.40.470.10">
    <property type="entry name" value="Uracil-DNA glycosylase-like domain"/>
    <property type="match status" value="1"/>
</dbReference>
<dbReference type="InterPro" id="IPR036895">
    <property type="entry name" value="Uracil-DNA_glycosylase-like_sf"/>
</dbReference>
<feature type="domain" description="Uracil-DNA glycosylase-like" evidence="12">
    <location>
        <begin position="112"/>
        <end position="265"/>
    </location>
</feature>
<evidence type="ECO:0000256" key="7">
    <source>
        <dbReference type="ARBA" id="ARBA00022763"/>
    </source>
</evidence>
<dbReference type="InterPro" id="IPR005122">
    <property type="entry name" value="Uracil-DNA_glycosylase-like"/>
</dbReference>
<evidence type="ECO:0000256" key="6">
    <source>
        <dbReference type="ARBA" id="ARBA00022723"/>
    </source>
</evidence>
<dbReference type="PANTHER" id="PTHR33693">
    <property type="entry name" value="TYPE-5 URACIL-DNA GLYCOSYLASE"/>
    <property type="match status" value="1"/>
</dbReference>
<evidence type="ECO:0000256" key="10">
    <source>
        <dbReference type="ARBA" id="ARBA00023014"/>
    </source>
</evidence>
<dbReference type="SMART" id="SM00986">
    <property type="entry name" value="UDG"/>
    <property type="match status" value="1"/>
</dbReference>
<reference evidence="13 14" key="1">
    <citation type="submission" date="2020-08" db="EMBL/GenBank/DDBJ databases">
        <title>Novel species isolated from subtropical streams in China.</title>
        <authorList>
            <person name="Lu H."/>
        </authorList>
    </citation>
    <scope>NUCLEOTIDE SEQUENCE [LARGE SCALE GENOMIC DNA]</scope>
    <source>
        <strain evidence="13 14">CY22W</strain>
    </source>
</reference>
<keyword evidence="9" id="KW-0408">Iron</keyword>
<evidence type="ECO:0000256" key="9">
    <source>
        <dbReference type="ARBA" id="ARBA00023004"/>
    </source>
</evidence>